<reference evidence="3" key="1">
    <citation type="journal article" date="2016" name="Nat. Genet.">
        <title>A high-quality carrot genome assembly provides new insights into carotenoid accumulation and asterid genome evolution.</title>
        <authorList>
            <person name="Iorizzo M."/>
            <person name="Ellison S."/>
            <person name="Senalik D."/>
            <person name="Zeng P."/>
            <person name="Satapoomin P."/>
            <person name="Huang J."/>
            <person name="Bowman M."/>
            <person name="Iovene M."/>
            <person name="Sanseverino W."/>
            <person name="Cavagnaro P."/>
            <person name="Yildiz M."/>
            <person name="Macko-Podgorni A."/>
            <person name="Moranska E."/>
            <person name="Grzebelus E."/>
            <person name="Grzebelus D."/>
            <person name="Ashrafi H."/>
            <person name="Zheng Z."/>
            <person name="Cheng S."/>
            <person name="Spooner D."/>
            <person name="Van Deynze A."/>
            <person name="Simon P."/>
        </authorList>
    </citation>
    <scope>NUCLEOTIDE SEQUENCE</scope>
    <source>
        <tissue evidence="3">Leaf</tissue>
    </source>
</reference>
<feature type="compositionally biased region" description="Basic and acidic residues" evidence="1">
    <location>
        <begin position="108"/>
        <end position="128"/>
    </location>
</feature>
<dbReference type="GO" id="GO:0008284">
    <property type="term" value="P:positive regulation of cell population proliferation"/>
    <property type="evidence" value="ECO:0007669"/>
    <property type="project" value="TreeGrafter"/>
</dbReference>
<dbReference type="KEGG" id="dcr:108214035"/>
<dbReference type="AlphaFoldDB" id="A0A166AL43"/>
<dbReference type="GO" id="GO:0010082">
    <property type="term" value="P:regulation of root meristem growth"/>
    <property type="evidence" value="ECO:0007669"/>
    <property type="project" value="InterPro"/>
</dbReference>
<dbReference type="PANTHER" id="PTHR36313:SF2">
    <property type="match status" value="1"/>
</dbReference>
<evidence type="ECO:0000313" key="4">
    <source>
        <dbReference type="Proteomes" id="UP000077755"/>
    </source>
</evidence>
<reference evidence="3" key="2">
    <citation type="submission" date="2022-03" db="EMBL/GenBank/DDBJ databases">
        <title>Draft title - Genomic analysis of global carrot germplasm unveils the trajectory of domestication and the origin of high carotenoid orange carrot.</title>
        <authorList>
            <person name="Iorizzo M."/>
            <person name="Ellison S."/>
            <person name="Senalik D."/>
            <person name="Macko-Podgorni A."/>
            <person name="Grzebelus D."/>
            <person name="Bostan H."/>
            <person name="Rolling W."/>
            <person name="Curaba J."/>
            <person name="Simon P."/>
        </authorList>
    </citation>
    <scope>NUCLEOTIDE SEQUENCE</scope>
    <source>
        <tissue evidence="3">Leaf</tissue>
    </source>
</reference>
<dbReference type="GO" id="GO:0010628">
    <property type="term" value="P:positive regulation of gene expression"/>
    <property type="evidence" value="ECO:0007669"/>
    <property type="project" value="TreeGrafter"/>
</dbReference>
<keyword evidence="4" id="KW-1185">Reference proteome</keyword>
<accession>A0A166AL43</accession>
<dbReference type="GO" id="GO:0005615">
    <property type="term" value="C:extracellular space"/>
    <property type="evidence" value="ECO:0007669"/>
    <property type="project" value="TreeGrafter"/>
</dbReference>
<protein>
    <submittedName>
        <fullName evidence="3">Uncharacterized protein</fullName>
    </submittedName>
</protein>
<name>A0A166AL43_DAUCS</name>
<feature type="signal peptide" evidence="2">
    <location>
        <begin position="1"/>
        <end position="22"/>
    </location>
</feature>
<evidence type="ECO:0000256" key="1">
    <source>
        <dbReference type="SAM" id="MobiDB-lite"/>
    </source>
</evidence>
<dbReference type="InterPro" id="IPR038804">
    <property type="entry name" value="RGF3"/>
</dbReference>
<dbReference type="GO" id="GO:0008083">
    <property type="term" value="F:growth factor activity"/>
    <property type="evidence" value="ECO:0007669"/>
    <property type="project" value="InterPro"/>
</dbReference>
<sequence>MVSFKFISLCFMLLLVLRYSYADSQIPQVAAAGNDGIAGAVAGNRNPWAVEKFIIGGVLTPKEAKNGNILGRNMMKRRVLMEEMQNTREMSTTILAGAAHSVGNSCSREGKQKFSSDCRRSSRTSRDRHAARKLKYTSFVALNADYHPPKSHAPKNN</sequence>
<keyword evidence="2" id="KW-0732">Signal</keyword>
<dbReference type="GO" id="GO:0030154">
    <property type="term" value="P:cell differentiation"/>
    <property type="evidence" value="ECO:0007669"/>
    <property type="project" value="TreeGrafter"/>
</dbReference>
<dbReference type="PANTHER" id="PTHR36313">
    <property type="entry name" value="ROOT MERISTEM GROWTH FACTOR 2"/>
    <property type="match status" value="1"/>
</dbReference>
<dbReference type="Gramene" id="KZN01432">
    <property type="protein sequence ID" value="KZN01432"/>
    <property type="gene ID" value="DCAR_010186"/>
</dbReference>
<organism evidence="3 4">
    <name type="scientific">Daucus carota subsp. sativus</name>
    <name type="common">Carrot</name>
    <dbReference type="NCBI Taxonomy" id="79200"/>
    <lineage>
        <taxon>Eukaryota</taxon>
        <taxon>Viridiplantae</taxon>
        <taxon>Streptophyta</taxon>
        <taxon>Embryophyta</taxon>
        <taxon>Tracheophyta</taxon>
        <taxon>Spermatophyta</taxon>
        <taxon>Magnoliopsida</taxon>
        <taxon>eudicotyledons</taxon>
        <taxon>Gunneridae</taxon>
        <taxon>Pentapetalae</taxon>
        <taxon>asterids</taxon>
        <taxon>campanulids</taxon>
        <taxon>Apiales</taxon>
        <taxon>Apiaceae</taxon>
        <taxon>Apioideae</taxon>
        <taxon>Scandiceae</taxon>
        <taxon>Daucinae</taxon>
        <taxon>Daucus</taxon>
        <taxon>Daucus sect. Daucus</taxon>
    </lineage>
</organism>
<evidence type="ECO:0000313" key="3">
    <source>
        <dbReference type="EMBL" id="WOG92252.1"/>
    </source>
</evidence>
<dbReference type="EMBL" id="CP093345">
    <property type="protein sequence ID" value="WOG92252.1"/>
    <property type="molecule type" value="Genomic_DNA"/>
</dbReference>
<feature type="region of interest" description="Disordered" evidence="1">
    <location>
        <begin position="104"/>
        <end position="132"/>
    </location>
</feature>
<gene>
    <name evidence="3" type="ORF">DCAR_0311515</name>
</gene>
<feature type="chain" id="PRO_5043870390" evidence="2">
    <location>
        <begin position="23"/>
        <end position="157"/>
    </location>
</feature>
<proteinExistence type="predicted"/>
<evidence type="ECO:0000256" key="2">
    <source>
        <dbReference type="SAM" id="SignalP"/>
    </source>
</evidence>
<dbReference type="Proteomes" id="UP000077755">
    <property type="component" value="Chromosome 3"/>
</dbReference>